<accession>A0A9Q0VYX9</accession>
<keyword evidence="2" id="KW-1185">Reference proteome</keyword>
<proteinExistence type="predicted"/>
<dbReference type="EMBL" id="JAPFFM010000007">
    <property type="protein sequence ID" value="KAJ6757158.1"/>
    <property type="molecule type" value="Genomic_DNA"/>
</dbReference>
<reference evidence="1" key="1">
    <citation type="submission" date="2022-11" db="EMBL/GenBank/DDBJ databases">
        <authorList>
            <person name="Hyden B.L."/>
            <person name="Feng K."/>
            <person name="Yates T."/>
            <person name="Jawdy S."/>
            <person name="Smart L.B."/>
            <person name="Muchero W."/>
        </authorList>
    </citation>
    <scope>NUCLEOTIDE SEQUENCE</scope>
    <source>
        <tissue evidence="1">Shoot tip</tissue>
    </source>
</reference>
<reference evidence="1" key="2">
    <citation type="journal article" date="2023" name="Int. J. Mol. Sci.">
        <title>De Novo Assembly and Annotation of 11 Diverse Shrub Willow (Salix) Genomes Reveals Novel Gene Organization in Sex-Linked Regions.</title>
        <authorList>
            <person name="Hyden B."/>
            <person name="Feng K."/>
            <person name="Yates T.B."/>
            <person name="Jawdy S."/>
            <person name="Cereghino C."/>
            <person name="Smart L.B."/>
            <person name="Muchero W."/>
        </authorList>
    </citation>
    <scope>NUCLEOTIDE SEQUENCE</scope>
    <source>
        <tissue evidence="1">Shoot tip</tissue>
    </source>
</reference>
<evidence type="ECO:0000313" key="1">
    <source>
        <dbReference type="EMBL" id="KAJ6757158.1"/>
    </source>
</evidence>
<organism evidence="1 2">
    <name type="scientific">Salix koriyanagi</name>
    <dbReference type="NCBI Taxonomy" id="2511006"/>
    <lineage>
        <taxon>Eukaryota</taxon>
        <taxon>Viridiplantae</taxon>
        <taxon>Streptophyta</taxon>
        <taxon>Embryophyta</taxon>
        <taxon>Tracheophyta</taxon>
        <taxon>Spermatophyta</taxon>
        <taxon>Magnoliopsida</taxon>
        <taxon>eudicotyledons</taxon>
        <taxon>Gunneridae</taxon>
        <taxon>Pentapetalae</taxon>
        <taxon>rosids</taxon>
        <taxon>fabids</taxon>
        <taxon>Malpighiales</taxon>
        <taxon>Salicaceae</taxon>
        <taxon>Saliceae</taxon>
        <taxon>Salix</taxon>
    </lineage>
</organism>
<gene>
    <name evidence="1" type="ORF">OIU74_026411</name>
</gene>
<dbReference type="Proteomes" id="UP001151752">
    <property type="component" value="Chromosome 13"/>
</dbReference>
<protein>
    <submittedName>
        <fullName evidence="1">Uncharacterized protein</fullName>
    </submittedName>
</protein>
<comment type="caution">
    <text evidence="1">The sequence shown here is derived from an EMBL/GenBank/DDBJ whole genome shotgun (WGS) entry which is preliminary data.</text>
</comment>
<dbReference type="AlphaFoldDB" id="A0A9Q0VYX9"/>
<name>A0A9Q0VYX9_9ROSI</name>
<evidence type="ECO:0000313" key="2">
    <source>
        <dbReference type="Proteomes" id="UP001151752"/>
    </source>
</evidence>
<sequence>MKNWENYCTALQSQTEECYQTLTQFFYLRKVQAARNRLHPSPNLLKRPRSLVLLFYFVVKKCLGCILQCRRNLDRQFRFCFEGNSCLIFCTKEEICSSHMFINQKWKASFLYC</sequence>